<dbReference type="AlphaFoldDB" id="A0ABD3MZB2"/>
<proteinExistence type="predicted"/>
<keyword evidence="3" id="KW-1185">Reference proteome</keyword>
<evidence type="ECO:0000313" key="2">
    <source>
        <dbReference type="EMBL" id="KAL3769062.1"/>
    </source>
</evidence>
<accession>A0ABD3MZB2</accession>
<feature type="compositionally biased region" description="Polar residues" evidence="1">
    <location>
        <begin position="52"/>
        <end position="88"/>
    </location>
</feature>
<evidence type="ECO:0000313" key="3">
    <source>
        <dbReference type="Proteomes" id="UP001530293"/>
    </source>
</evidence>
<evidence type="ECO:0000256" key="1">
    <source>
        <dbReference type="SAM" id="MobiDB-lite"/>
    </source>
</evidence>
<feature type="region of interest" description="Disordered" evidence="1">
    <location>
        <begin position="265"/>
        <end position="285"/>
    </location>
</feature>
<dbReference type="Proteomes" id="UP001530293">
    <property type="component" value="Unassembled WGS sequence"/>
</dbReference>
<organism evidence="2 3">
    <name type="scientific">Discostella pseudostelligera</name>
    <dbReference type="NCBI Taxonomy" id="259834"/>
    <lineage>
        <taxon>Eukaryota</taxon>
        <taxon>Sar</taxon>
        <taxon>Stramenopiles</taxon>
        <taxon>Ochrophyta</taxon>
        <taxon>Bacillariophyta</taxon>
        <taxon>Coscinodiscophyceae</taxon>
        <taxon>Thalassiosirophycidae</taxon>
        <taxon>Stephanodiscales</taxon>
        <taxon>Stephanodiscaceae</taxon>
        <taxon>Discostella</taxon>
    </lineage>
</organism>
<name>A0ABD3MZB2_9STRA</name>
<gene>
    <name evidence="2" type="ORF">ACHAWU_008754</name>
</gene>
<reference evidence="2 3" key="1">
    <citation type="submission" date="2024-10" db="EMBL/GenBank/DDBJ databases">
        <title>Updated reference genomes for cyclostephanoid diatoms.</title>
        <authorList>
            <person name="Roberts W.R."/>
            <person name="Alverson A.J."/>
        </authorList>
    </citation>
    <scope>NUCLEOTIDE SEQUENCE [LARGE SCALE GENOMIC DNA]</scope>
    <source>
        <strain evidence="2 3">AJA232-27</strain>
    </source>
</reference>
<sequence length="285" mass="31040">MGKKRTSTVKKKQLAKKNRLSSTYGVSVLKGGTIARNNGVLDSKLTSIDGSLSTKKASGTSCDGVQNTTNSTSSAQNHECSDRQTPGTRQPMVRNSEHDEFQHLHASLEERSLAVQARKDEQRQMKKIRRNGRQMIGFGKFARPSTTFFAPATLTLAPKTTQELVDDATNQVAQGMNDIGRHATEVRVGGASAIPGQSSLAAAASLNWKIRVSNVTNQVPVQEHDNNPYAALDNDSDSDNSWAENNRKVEPRRFQFKPASFSFQPTVPDIPAVEAGSCDDIDPDL</sequence>
<protein>
    <submittedName>
        <fullName evidence="2">Uncharacterized protein</fullName>
    </submittedName>
</protein>
<dbReference type="EMBL" id="JALLBG020000058">
    <property type="protein sequence ID" value="KAL3769062.1"/>
    <property type="molecule type" value="Genomic_DNA"/>
</dbReference>
<comment type="caution">
    <text evidence="2">The sequence shown here is derived from an EMBL/GenBank/DDBJ whole genome shotgun (WGS) entry which is preliminary data.</text>
</comment>
<feature type="region of interest" description="Disordered" evidence="1">
    <location>
        <begin position="52"/>
        <end position="92"/>
    </location>
</feature>